<dbReference type="Proteomes" id="UP000789375">
    <property type="component" value="Unassembled WGS sequence"/>
</dbReference>
<feature type="domain" description="C2H2-type" evidence="8">
    <location>
        <begin position="92"/>
        <end position="121"/>
    </location>
</feature>
<keyword evidence="5" id="KW-0862">Zinc</keyword>
<dbReference type="FunFam" id="3.30.160.60:FF:000733">
    <property type="entry name" value="Zinc finger protein 236 variant"/>
    <property type="match status" value="1"/>
</dbReference>
<keyword evidence="10" id="KW-1185">Reference proteome</keyword>
<accession>A0A9N8WJ41</accession>
<dbReference type="InterPro" id="IPR013087">
    <property type="entry name" value="Znf_C2H2_type"/>
</dbReference>
<keyword evidence="4 7" id="KW-0863">Zinc-finger</keyword>
<dbReference type="SUPFAM" id="SSF57667">
    <property type="entry name" value="beta-beta-alpha zinc fingers"/>
    <property type="match status" value="2"/>
</dbReference>
<evidence type="ECO:0000256" key="4">
    <source>
        <dbReference type="ARBA" id="ARBA00022771"/>
    </source>
</evidence>
<comment type="subcellular location">
    <subcellularLocation>
        <location evidence="1">Nucleus</location>
    </subcellularLocation>
</comment>
<keyword evidence="3" id="KW-0677">Repeat</keyword>
<dbReference type="PANTHER" id="PTHR23235">
    <property type="entry name" value="KRUEPPEL-LIKE TRANSCRIPTION FACTOR"/>
    <property type="match status" value="1"/>
</dbReference>
<evidence type="ECO:0000256" key="7">
    <source>
        <dbReference type="PROSITE-ProRule" id="PRU00042"/>
    </source>
</evidence>
<dbReference type="PROSITE" id="PS00028">
    <property type="entry name" value="ZINC_FINGER_C2H2_1"/>
    <property type="match status" value="4"/>
</dbReference>
<name>A0A9N8WJ41_FUNMO</name>
<evidence type="ECO:0000256" key="3">
    <source>
        <dbReference type="ARBA" id="ARBA00022737"/>
    </source>
</evidence>
<protein>
    <submittedName>
        <fullName evidence="9">5920_t:CDS:1</fullName>
    </submittedName>
</protein>
<evidence type="ECO:0000256" key="5">
    <source>
        <dbReference type="ARBA" id="ARBA00022833"/>
    </source>
</evidence>
<dbReference type="FunFam" id="3.30.160.60:FF:000125">
    <property type="entry name" value="Putative zinc finger protein 143"/>
    <property type="match status" value="1"/>
</dbReference>
<dbReference type="InterPro" id="IPR022755">
    <property type="entry name" value="Znf_C2H2_jaz"/>
</dbReference>
<keyword evidence="2" id="KW-0479">Metal-binding</keyword>
<proteinExistence type="predicted"/>
<dbReference type="Pfam" id="PF12171">
    <property type="entry name" value="zf-C2H2_jaz"/>
    <property type="match status" value="1"/>
</dbReference>
<dbReference type="GO" id="GO:0000978">
    <property type="term" value="F:RNA polymerase II cis-regulatory region sequence-specific DNA binding"/>
    <property type="evidence" value="ECO:0007669"/>
    <property type="project" value="TreeGrafter"/>
</dbReference>
<comment type="caution">
    <text evidence="9">The sequence shown here is derived from an EMBL/GenBank/DDBJ whole genome shotgun (WGS) entry which is preliminary data.</text>
</comment>
<sequence length="185" mass="21346">MVLPDETLVDTYFKDDGVAASDISIEQFLYGSVDKEGNPSPPKFVSLSEVELGSQSKRVNRFHCQHPGCSKTFRDNFQLETHVRTHTGEKPFACDYQTCNKRFAQKANLTTHQKTHFGVKPFVCEICKQKFTQLSQVNAHMKVHTGEKNYECEICNKKFSEKGQLKAHKDTKKHKECEFEFQQYN</sequence>
<dbReference type="InterPro" id="IPR036236">
    <property type="entry name" value="Znf_C2H2_sf"/>
</dbReference>
<gene>
    <name evidence="9" type="ORF">FMOSSE_LOCUS3550</name>
</gene>
<dbReference type="Gene3D" id="3.30.160.60">
    <property type="entry name" value="Classic Zinc Finger"/>
    <property type="match status" value="4"/>
</dbReference>
<dbReference type="Pfam" id="PF00096">
    <property type="entry name" value="zf-C2H2"/>
    <property type="match status" value="3"/>
</dbReference>
<dbReference type="FunFam" id="3.30.160.60:FF:000557">
    <property type="entry name" value="zinc finger and SCAN domain-containing protein 29"/>
    <property type="match status" value="1"/>
</dbReference>
<dbReference type="PANTHER" id="PTHR23235:SF120">
    <property type="entry name" value="KRUPPEL-LIKE FACTOR 15"/>
    <property type="match status" value="1"/>
</dbReference>
<dbReference type="EMBL" id="CAJVPP010000535">
    <property type="protein sequence ID" value="CAG8491284.1"/>
    <property type="molecule type" value="Genomic_DNA"/>
</dbReference>
<evidence type="ECO:0000313" key="10">
    <source>
        <dbReference type="Proteomes" id="UP000789375"/>
    </source>
</evidence>
<reference evidence="9" key="1">
    <citation type="submission" date="2021-06" db="EMBL/GenBank/DDBJ databases">
        <authorList>
            <person name="Kallberg Y."/>
            <person name="Tangrot J."/>
            <person name="Rosling A."/>
        </authorList>
    </citation>
    <scope>NUCLEOTIDE SEQUENCE</scope>
    <source>
        <strain evidence="9">87-6 pot B 2015</strain>
    </source>
</reference>
<dbReference type="AlphaFoldDB" id="A0A9N8WJ41"/>
<feature type="domain" description="C2H2-type" evidence="8">
    <location>
        <begin position="62"/>
        <end position="91"/>
    </location>
</feature>
<dbReference type="GO" id="GO:0008270">
    <property type="term" value="F:zinc ion binding"/>
    <property type="evidence" value="ECO:0007669"/>
    <property type="project" value="UniProtKB-KW"/>
</dbReference>
<evidence type="ECO:0000256" key="1">
    <source>
        <dbReference type="ARBA" id="ARBA00004123"/>
    </source>
</evidence>
<evidence type="ECO:0000256" key="2">
    <source>
        <dbReference type="ARBA" id="ARBA00022723"/>
    </source>
</evidence>
<evidence type="ECO:0000256" key="6">
    <source>
        <dbReference type="ARBA" id="ARBA00023242"/>
    </source>
</evidence>
<dbReference type="PROSITE" id="PS50157">
    <property type="entry name" value="ZINC_FINGER_C2H2_2"/>
    <property type="match status" value="4"/>
</dbReference>
<dbReference type="GO" id="GO:0000981">
    <property type="term" value="F:DNA-binding transcription factor activity, RNA polymerase II-specific"/>
    <property type="evidence" value="ECO:0007669"/>
    <property type="project" value="TreeGrafter"/>
</dbReference>
<feature type="domain" description="C2H2-type" evidence="8">
    <location>
        <begin position="150"/>
        <end position="174"/>
    </location>
</feature>
<dbReference type="SMART" id="SM00355">
    <property type="entry name" value="ZnF_C2H2"/>
    <property type="match status" value="4"/>
</dbReference>
<dbReference type="FunFam" id="3.30.160.60:FF:000145">
    <property type="entry name" value="Zinc finger protein 574"/>
    <property type="match status" value="1"/>
</dbReference>
<organism evidence="9 10">
    <name type="scientific">Funneliformis mosseae</name>
    <name type="common">Endomycorrhizal fungus</name>
    <name type="synonym">Glomus mosseae</name>
    <dbReference type="NCBI Taxonomy" id="27381"/>
    <lineage>
        <taxon>Eukaryota</taxon>
        <taxon>Fungi</taxon>
        <taxon>Fungi incertae sedis</taxon>
        <taxon>Mucoromycota</taxon>
        <taxon>Glomeromycotina</taxon>
        <taxon>Glomeromycetes</taxon>
        <taxon>Glomerales</taxon>
        <taxon>Glomeraceae</taxon>
        <taxon>Funneliformis</taxon>
    </lineage>
</organism>
<keyword evidence="6" id="KW-0539">Nucleus</keyword>
<dbReference type="GO" id="GO:0005634">
    <property type="term" value="C:nucleus"/>
    <property type="evidence" value="ECO:0007669"/>
    <property type="project" value="UniProtKB-SubCell"/>
</dbReference>
<evidence type="ECO:0000259" key="8">
    <source>
        <dbReference type="PROSITE" id="PS50157"/>
    </source>
</evidence>
<evidence type="ECO:0000313" key="9">
    <source>
        <dbReference type="EMBL" id="CAG8491284.1"/>
    </source>
</evidence>
<feature type="domain" description="C2H2-type" evidence="8">
    <location>
        <begin position="122"/>
        <end position="149"/>
    </location>
</feature>